<dbReference type="Proteomes" id="UP000243200">
    <property type="component" value="Unassembled WGS sequence"/>
</dbReference>
<evidence type="ECO:0000313" key="2">
    <source>
        <dbReference type="Proteomes" id="UP000243200"/>
    </source>
</evidence>
<dbReference type="AlphaFoldDB" id="A0A1C3KEE5"/>
<protein>
    <submittedName>
        <fullName evidence="1">PIR protein</fullName>
    </submittedName>
</protein>
<sequence length="332" mass="38848">MTRIPGKKVTGKYIFCLNSPYYESLIKNISDNTDKVKDVDKCDDLSTSMMFSENRSSTEICKEFKFLYNSFSEHRAKGISENDTFTDYDYDFLNYWINVNLRENVKSGSINVKEFYEKIKNKDNGFFSKNKDLNDYLHVIDPDVLVNMKLLYNLYSTSEKIINIISDQVYPEKGITNKEQKSCSDYKNECDKNYKEAMDRCLNSNDDFYNALINFKDAYDIIAKPISNESNACYSSNFLYFPEYDPVPEKEKEKRIMTIKISSILSVLSLTLPLIYKFTPFGPFLRAKINMVKDRWMNPDKNGEELLPLSTDIEDIIFDNENYNIGYYSETN</sequence>
<proteinExistence type="predicted"/>
<dbReference type="VEuPathDB" id="PlasmoDB:POWCR01_000015400"/>
<accession>A0A1C3KEE5</accession>
<dbReference type="VEuPathDB" id="PlasmoDB:PocGH01_00110000"/>
<name>A0A1C3KEE5_PLAOA</name>
<dbReference type="EMBL" id="FLRJ01000008">
    <property type="protein sequence ID" value="SBT71992.1"/>
    <property type="molecule type" value="Genomic_DNA"/>
</dbReference>
<reference evidence="1 2" key="1">
    <citation type="submission" date="2016-06" db="EMBL/GenBank/DDBJ databases">
        <authorList>
            <consortium name="Pathogen Informatics"/>
        </authorList>
    </citation>
    <scope>NUCLEOTIDE SEQUENCE [LARGE SCALE GENOMIC DNA]</scope>
</reference>
<gene>
    <name evidence="1" type="primary">PowCR01_000015400</name>
    <name evidence="1" type="ORF">POWCR01_000015400</name>
</gene>
<organism evidence="1 2">
    <name type="scientific">Plasmodium ovale</name>
    <name type="common">malaria parasite P. ovale</name>
    <dbReference type="NCBI Taxonomy" id="36330"/>
    <lineage>
        <taxon>Eukaryota</taxon>
        <taxon>Sar</taxon>
        <taxon>Alveolata</taxon>
        <taxon>Apicomplexa</taxon>
        <taxon>Aconoidasida</taxon>
        <taxon>Haemosporida</taxon>
        <taxon>Plasmodiidae</taxon>
        <taxon>Plasmodium</taxon>
        <taxon>Plasmodium (Plasmodium)</taxon>
    </lineage>
</organism>
<dbReference type="OrthoDB" id="387321at2759"/>
<evidence type="ECO:0000313" key="1">
    <source>
        <dbReference type="EMBL" id="SBT71992.1"/>
    </source>
</evidence>